<evidence type="ECO:0000256" key="2">
    <source>
        <dbReference type="PROSITE-ProRule" id="PRU00176"/>
    </source>
</evidence>
<dbReference type="GO" id="GO:0006952">
    <property type="term" value="P:defense response"/>
    <property type="evidence" value="ECO:0007669"/>
    <property type="project" value="InterPro"/>
</dbReference>
<dbReference type="SUPFAM" id="SSF49562">
    <property type="entry name" value="C2 domain (Calcium/lipid-binding domain, CaLB)"/>
    <property type="match status" value="1"/>
</dbReference>
<keyword evidence="1 2" id="KW-0694">RNA-binding</keyword>
<gene>
    <name evidence="5" type="primary">gb10108</name>
    <name evidence="5" type="ORF">PR202_gb10108</name>
</gene>
<dbReference type="InterPro" id="IPR050502">
    <property type="entry name" value="Euk_RNA-bind_prot"/>
</dbReference>
<dbReference type="SUPFAM" id="SSF54928">
    <property type="entry name" value="RNA-binding domain, RBD"/>
    <property type="match status" value="1"/>
</dbReference>
<dbReference type="InterPro" id="IPR035892">
    <property type="entry name" value="C2_domain_sf"/>
</dbReference>
<dbReference type="Gene3D" id="2.60.40.150">
    <property type="entry name" value="C2 domain"/>
    <property type="match status" value="1"/>
</dbReference>
<feature type="domain" description="C2" evidence="3">
    <location>
        <begin position="2"/>
        <end position="131"/>
    </location>
</feature>
<dbReference type="GO" id="GO:1901259">
    <property type="term" value="P:chloroplast rRNA processing"/>
    <property type="evidence" value="ECO:0007669"/>
    <property type="project" value="TreeGrafter"/>
</dbReference>
<sequence length="592" mass="64271">MSGGEDGCCSTSPPPSPLHLLEVTVISAQDLHRRRFGRRTRAYAVAWADHGQAHHRLRTDVDRAGGAAPTWNDRFLFRVDDAFLRSETAAVTVEVRGQAPRVIGGGADPVLGRTRIVVSTFLSPFPCHGSRRQVVAALMLRRPRSLRPQGIINVAVSLLDDAHVPLHDAPDAFALKDLVTMTQRAPRSSSCNNKIAQGGGGDGHETPMMEHGIQVKKQPAAAFVDHSGRVDPRSAAFEQRKLVQTLEKWKADLSPGRKEDGRRGAWRSLSPAACFRGSGDWGSRSTSQAGDAPRLYAGLYSILLLCRLAESMASSYLSTAAHAALHVPCPKLSVDVAAWTQLQHASVFSRSARRLVADLVAAPVARRRRRITVTAMVSQEEAAATATAVEDEVVEGQSQEQEQEEQGLVVEAASDNGGGKEEEGGAEEAASTTATKLYFGNLPYNCDSAQLAGIIQDYASPEMVEVLYDRTTGRSRGFAFVTMTTAEDCELVIKNLDGSLYGGRTMKVNFADRPKPKLPLYPETEHKLFVGNLPWTVTSEMLTEAFQRCGNVVGARVLYDGETGRSRGYGFVCYSTREEMDEALSSLNGMED</sequence>
<dbReference type="PANTHER" id="PTHR48025:SF9">
    <property type="entry name" value="OS02G0815200 PROTEIN"/>
    <property type="match status" value="1"/>
</dbReference>
<dbReference type="Gene3D" id="3.30.70.330">
    <property type="match status" value="2"/>
</dbReference>
<comment type="caution">
    <text evidence="5">The sequence shown here is derived from an EMBL/GenBank/DDBJ whole genome shotgun (WGS) entry which is preliminary data.</text>
</comment>
<dbReference type="SMART" id="SM00239">
    <property type="entry name" value="C2"/>
    <property type="match status" value="1"/>
</dbReference>
<dbReference type="FunFam" id="3.30.70.330:FF:001117">
    <property type="entry name" value="RNA-binding (RRM/RBD/RNP motifs) family protein"/>
    <property type="match status" value="1"/>
</dbReference>
<dbReference type="Pfam" id="PF00076">
    <property type="entry name" value="RRM_1"/>
    <property type="match status" value="2"/>
</dbReference>
<dbReference type="GO" id="GO:0009535">
    <property type="term" value="C:chloroplast thylakoid membrane"/>
    <property type="evidence" value="ECO:0007669"/>
    <property type="project" value="TreeGrafter"/>
</dbReference>
<dbReference type="PANTHER" id="PTHR48025">
    <property type="entry name" value="OS02G0815200 PROTEIN"/>
    <property type="match status" value="1"/>
</dbReference>
<reference evidence="5" key="1">
    <citation type="journal article" date="2018" name="DNA Res.">
        <title>Multiple hybrid de novo genome assembly of finger millet, an orphan allotetraploid crop.</title>
        <authorList>
            <person name="Hatakeyama M."/>
            <person name="Aluri S."/>
            <person name="Balachadran M.T."/>
            <person name="Sivarajan S.R."/>
            <person name="Patrignani A."/>
            <person name="Gruter S."/>
            <person name="Poveda L."/>
            <person name="Shimizu-Inatsugi R."/>
            <person name="Baeten J."/>
            <person name="Francoijs K.J."/>
            <person name="Nataraja K.N."/>
            <person name="Reddy Y.A.N."/>
            <person name="Phadnis S."/>
            <person name="Ravikumar R.L."/>
            <person name="Schlapbach R."/>
            <person name="Sreeman S.M."/>
            <person name="Shimizu K.K."/>
        </authorList>
    </citation>
    <scope>NUCLEOTIDE SEQUENCE</scope>
</reference>
<proteinExistence type="predicted"/>
<dbReference type="InterPro" id="IPR012677">
    <property type="entry name" value="Nucleotide-bd_a/b_plait_sf"/>
</dbReference>
<dbReference type="InterPro" id="IPR000008">
    <property type="entry name" value="C2_dom"/>
</dbReference>
<dbReference type="CDD" id="cd04051">
    <property type="entry name" value="C2_SRC2_like"/>
    <property type="match status" value="1"/>
</dbReference>
<organism evidence="5 6">
    <name type="scientific">Eleusine coracana subsp. coracana</name>
    <dbReference type="NCBI Taxonomy" id="191504"/>
    <lineage>
        <taxon>Eukaryota</taxon>
        <taxon>Viridiplantae</taxon>
        <taxon>Streptophyta</taxon>
        <taxon>Embryophyta</taxon>
        <taxon>Tracheophyta</taxon>
        <taxon>Spermatophyta</taxon>
        <taxon>Magnoliopsida</taxon>
        <taxon>Liliopsida</taxon>
        <taxon>Poales</taxon>
        <taxon>Poaceae</taxon>
        <taxon>PACMAD clade</taxon>
        <taxon>Chloridoideae</taxon>
        <taxon>Cynodonteae</taxon>
        <taxon>Eleusininae</taxon>
        <taxon>Eleusine</taxon>
    </lineage>
</organism>
<dbReference type="InterPro" id="IPR000504">
    <property type="entry name" value="RRM_dom"/>
</dbReference>
<feature type="domain" description="RRM" evidence="4">
    <location>
        <begin position="526"/>
        <end position="592"/>
    </location>
</feature>
<evidence type="ECO:0000313" key="6">
    <source>
        <dbReference type="Proteomes" id="UP001054889"/>
    </source>
</evidence>
<evidence type="ECO:0000313" key="5">
    <source>
        <dbReference type="EMBL" id="GJN22533.1"/>
    </source>
</evidence>
<dbReference type="EMBL" id="BQKI01000075">
    <property type="protein sequence ID" value="GJN22533.1"/>
    <property type="molecule type" value="Genomic_DNA"/>
</dbReference>
<dbReference type="PROSITE" id="PS50004">
    <property type="entry name" value="C2"/>
    <property type="match status" value="1"/>
</dbReference>
<keyword evidence="6" id="KW-1185">Reference proteome</keyword>
<name>A0AAV5EIE5_ELECO</name>
<feature type="domain" description="RRM" evidence="4">
    <location>
        <begin position="435"/>
        <end position="513"/>
    </location>
</feature>
<dbReference type="AlphaFoldDB" id="A0AAV5EIE5"/>
<dbReference type="GO" id="GO:0003729">
    <property type="term" value="F:mRNA binding"/>
    <property type="evidence" value="ECO:0007669"/>
    <property type="project" value="TreeGrafter"/>
</dbReference>
<dbReference type="Proteomes" id="UP001054889">
    <property type="component" value="Unassembled WGS sequence"/>
</dbReference>
<evidence type="ECO:0000259" key="3">
    <source>
        <dbReference type="PROSITE" id="PS50004"/>
    </source>
</evidence>
<evidence type="ECO:0000259" key="4">
    <source>
        <dbReference type="PROSITE" id="PS50102"/>
    </source>
</evidence>
<dbReference type="InterPro" id="IPR035979">
    <property type="entry name" value="RBD_domain_sf"/>
</dbReference>
<dbReference type="InterPro" id="IPR044750">
    <property type="entry name" value="C2_SRC2/BAP"/>
</dbReference>
<dbReference type="PROSITE" id="PS50102">
    <property type="entry name" value="RRM"/>
    <property type="match status" value="2"/>
</dbReference>
<dbReference type="SMART" id="SM00360">
    <property type="entry name" value="RRM"/>
    <property type="match status" value="2"/>
</dbReference>
<evidence type="ECO:0000256" key="1">
    <source>
        <dbReference type="ARBA" id="ARBA00022884"/>
    </source>
</evidence>
<protein>
    <submittedName>
        <fullName evidence="5">Uncharacterized protein</fullName>
    </submittedName>
</protein>
<reference evidence="5" key="2">
    <citation type="submission" date="2021-12" db="EMBL/GenBank/DDBJ databases">
        <title>Resequencing data analysis of finger millet.</title>
        <authorList>
            <person name="Hatakeyama M."/>
            <person name="Aluri S."/>
            <person name="Balachadran M.T."/>
            <person name="Sivarajan S.R."/>
            <person name="Poveda L."/>
            <person name="Shimizu-Inatsugi R."/>
            <person name="Schlapbach R."/>
            <person name="Sreeman S.M."/>
            <person name="Shimizu K.K."/>
        </authorList>
    </citation>
    <scope>NUCLEOTIDE SEQUENCE</scope>
</reference>
<dbReference type="Pfam" id="PF00168">
    <property type="entry name" value="C2"/>
    <property type="match status" value="1"/>
</dbReference>
<accession>A0AAV5EIE5</accession>